<dbReference type="PROSITE" id="PS00502">
    <property type="entry name" value="POLYGALACTURONASE"/>
    <property type="match status" value="1"/>
</dbReference>
<keyword evidence="10" id="KW-0961">Cell wall biogenesis/degradation</keyword>
<evidence type="ECO:0000256" key="2">
    <source>
        <dbReference type="ARBA" id="ARBA00008834"/>
    </source>
</evidence>
<keyword evidence="7" id="KW-0677">Repeat</keyword>
<evidence type="ECO:0000256" key="5">
    <source>
        <dbReference type="ARBA" id="ARBA00022525"/>
    </source>
</evidence>
<evidence type="ECO:0000256" key="9">
    <source>
        <dbReference type="ARBA" id="ARBA00023295"/>
    </source>
</evidence>
<dbReference type="AlphaFoldDB" id="A0AAP0J432"/>
<keyword evidence="8 13" id="KW-0378">Hydrolase</keyword>
<dbReference type="GO" id="GO:0071555">
    <property type="term" value="P:cell wall organization"/>
    <property type="evidence" value="ECO:0007669"/>
    <property type="project" value="UniProtKB-KW"/>
</dbReference>
<comment type="similarity">
    <text evidence="2 13">Belongs to the glycosyl hydrolase 28 family.</text>
</comment>
<evidence type="ECO:0000256" key="12">
    <source>
        <dbReference type="PROSITE-ProRule" id="PRU10052"/>
    </source>
</evidence>
<keyword evidence="16" id="KW-1185">Reference proteome</keyword>
<keyword evidence="5" id="KW-0964">Secreted</keyword>
<organism evidence="15 16">
    <name type="scientific">Stephania cephalantha</name>
    <dbReference type="NCBI Taxonomy" id="152367"/>
    <lineage>
        <taxon>Eukaryota</taxon>
        <taxon>Viridiplantae</taxon>
        <taxon>Streptophyta</taxon>
        <taxon>Embryophyta</taxon>
        <taxon>Tracheophyta</taxon>
        <taxon>Spermatophyta</taxon>
        <taxon>Magnoliopsida</taxon>
        <taxon>Ranunculales</taxon>
        <taxon>Menispermaceae</taxon>
        <taxon>Menispermoideae</taxon>
        <taxon>Cissampelideae</taxon>
        <taxon>Stephania</taxon>
    </lineage>
</organism>
<evidence type="ECO:0000256" key="8">
    <source>
        <dbReference type="ARBA" id="ARBA00022801"/>
    </source>
</evidence>
<evidence type="ECO:0000313" key="15">
    <source>
        <dbReference type="EMBL" id="KAK9126650.1"/>
    </source>
</evidence>
<evidence type="ECO:0000256" key="3">
    <source>
        <dbReference type="ARBA" id="ARBA00012736"/>
    </source>
</evidence>
<evidence type="ECO:0000256" key="13">
    <source>
        <dbReference type="RuleBase" id="RU361169"/>
    </source>
</evidence>
<dbReference type="Gene3D" id="2.160.20.10">
    <property type="entry name" value="Single-stranded right-handed beta-helix, Pectin lyase-like"/>
    <property type="match status" value="1"/>
</dbReference>
<comment type="catalytic activity">
    <reaction evidence="11">
        <text>(1,4-alpha-D-galacturonosyl)n+m + H2O = (1,4-alpha-D-galacturonosyl)n + (1,4-alpha-D-galacturonosyl)m.</text>
        <dbReference type="EC" id="3.2.1.15"/>
    </reaction>
</comment>
<feature type="chain" id="PRO_5043024518" description="endo-polygalacturonase" evidence="14">
    <location>
        <begin position="23"/>
        <end position="402"/>
    </location>
</feature>
<dbReference type="PANTHER" id="PTHR31375">
    <property type="match status" value="1"/>
</dbReference>
<dbReference type="Pfam" id="PF00295">
    <property type="entry name" value="Glyco_hydro_28"/>
    <property type="match status" value="1"/>
</dbReference>
<dbReference type="SMART" id="SM00710">
    <property type="entry name" value="PbH1"/>
    <property type="match status" value="5"/>
</dbReference>
<dbReference type="InterPro" id="IPR012334">
    <property type="entry name" value="Pectin_lyas_fold"/>
</dbReference>
<comment type="subcellular location">
    <subcellularLocation>
        <location evidence="1">Secreted</location>
        <location evidence="1">Cell wall</location>
    </subcellularLocation>
</comment>
<protein>
    <recommendedName>
        <fullName evidence="3">endo-polygalacturonase</fullName>
        <ecNumber evidence="3">3.2.1.15</ecNumber>
    </recommendedName>
</protein>
<evidence type="ECO:0000256" key="7">
    <source>
        <dbReference type="ARBA" id="ARBA00022737"/>
    </source>
</evidence>
<evidence type="ECO:0000256" key="1">
    <source>
        <dbReference type="ARBA" id="ARBA00004191"/>
    </source>
</evidence>
<evidence type="ECO:0000256" key="10">
    <source>
        <dbReference type="ARBA" id="ARBA00023316"/>
    </source>
</evidence>
<evidence type="ECO:0000313" key="16">
    <source>
        <dbReference type="Proteomes" id="UP001419268"/>
    </source>
</evidence>
<dbReference type="Proteomes" id="UP001419268">
    <property type="component" value="Unassembled WGS sequence"/>
</dbReference>
<evidence type="ECO:0000256" key="14">
    <source>
        <dbReference type="SAM" id="SignalP"/>
    </source>
</evidence>
<dbReference type="EC" id="3.2.1.15" evidence="3"/>
<dbReference type="GO" id="GO:0005975">
    <property type="term" value="P:carbohydrate metabolic process"/>
    <property type="evidence" value="ECO:0007669"/>
    <property type="project" value="InterPro"/>
</dbReference>
<dbReference type="GO" id="GO:0004650">
    <property type="term" value="F:polygalacturonase activity"/>
    <property type="evidence" value="ECO:0007669"/>
    <property type="project" value="UniProtKB-EC"/>
</dbReference>
<feature type="active site" evidence="12">
    <location>
        <position position="242"/>
    </location>
</feature>
<proteinExistence type="inferred from homology"/>
<comment type="caution">
    <text evidence="15">The sequence shown here is derived from an EMBL/GenBank/DDBJ whole genome shotgun (WGS) entry which is preliminary data.</text>
</comment>
<evidence type="ECO:0000256" key="6">
    <source>
        <dbReference type="ARBA" id="ARBA00022729"/>
    </source>
</evidence>
<dbReference type="FunFam" id="2.160.20.10:FF:000032">
    <property type="entry name" value="Pectin lyase-like superfamily protein"/>
    <property type="match status" value="1"/>
</dbReference>
<gene>
    <name evidence="15" type="ORF">Scep_015496</name>
</gene>
<dbReference type="InterPro" id="IPR011050">
    <property type="entry name" value="Pectin_lyase_fold/virulence"/>
</dbReference>
<sequence length="402" mass="42978">MGSKELLVFLLSALIHLTGVSSSNVFDVTKYGAIGDGKTDDSHAFLNAWASACSSTLSTSTLFVPKGKTFLLKPVTFHGPCKSTSVTVQILGNITAPNGLWNWNYNSGSWIIFDSVYGLSVFGGGDIEGHGSTWWKCKQSRKCSGAPSALMFNFCNNLKLKSLKISNSPQIHLVLHDCKNVYVSGITITAPADSPNTDGIHTQYCKQVEIKNSTIKTGDDCIAISKESSDIKIGGIQCGPGHGISIGSLGQSYSAATVERIHVYNVVFFGTMNGARIKTWQGGSGYARDITFENLMMVNVDNPIVIDQYYCNGQQGSCRNHTSAVKVSNVSFTGVFGSSSNVVAIRLACSQTVKCKDVHLKNIRLTSSGGEKKAALAYCLSVEGTSSPPVVPAVPCLSKWIN</sequence>
<feature type="signal peptide" evidence="14">
    <location>
        <begin position="1"/>
        <end position="22"/>
    </location>
</feature>
<evidence type="ECO:0000256" key="4">
    <source>
        <dbReference type="ARBA" id="ARBA00022512"/>
    </source>
</evidence>
<dbReference type="EMBL" id="JBBNAG010000006">
    <property type="protein sequence ID" value="KAK9126650.1"/>
    <property type="molecule type" value="Genomic_DNA"/>
</dbReference>
<name>A0AAP0J432_9MAGN</name>
<accession>A0AAP0J432</accession>
<keyword evidence="6 14" id="KW-0732">Signal</keyword>
<dbReference type="InterPro" id="IPR000743">
    <property type="entry name" value="Glyco_hydro_28"/>
</dbReference>
<evidence type="ECO:0000256" key="11">
    <source>
        <dbReference type="ARBA" id="ARBA00034074"/>
    </source>
</evidence>
<keyword evidence="9 13" id="KW-0326">Glycosidase</keyword>
<keyword evidence="4" id="KW-0134">Cell wall</keyword>
<dbReference type="SUPFAM" id="SSF51126">
    <property type="entry name" value="Pectin lyase-like"/>
    <property type="match status" value="1"/>
</dbReference>
<reference evidence="15 16" key="1">
    <citation type="submission" date="2024-01" db="EMBL/GenBank/DDBJ databases">
        <title>Genome assemblies of Stephania.</title>
        <authorList>
            <person name="Yang L."/>
        </authorList>
    </citation>
    <scope>NUCLEOTIDE SEQUENCE [LARGE SCALE GENOMIC DNA]</scope>
    <source>
        <strain evidence="15">JXDWG</strain>
        <tissue evidence="15">Leaf</tissue>
    </source>
</reference>
<dbReference type="InterPro" id="IPR006626">
    <property type="entry name" value="PbH1"/>
</dbReference>